<dbReference type="EMBL" id="JAATJV010444200">
    <property type="protein sequence ID" value="MBZ3890930.1"/>
    <property type="molecule type" value="Genomic_DNA"/>
</dbReference>
<dbReference type="GO" id="GO:0002250">
    <property type="term" value="P:adaptive immune response"/>
    <property type="evidence" value="ECO:0007669"/>
    <property type="project" value="UniProtKB-KW"/>
</dbReference>
<keyword evidence="1" id="KW-0391">Immunity</keyword>
<dbReference type="AlphaFoldDB" id="A0AA41NIA5"/>
<dbReference type="PANTHER" id="PTHR23267">
    <property type="entry name" value="IMMUNOGLOBULIN LIGHT CHAIN"/>
    <property type="match status" value="1"/>
</dbReference>
<keyword evidence="3" id="KW-1280">Immunoglobulin</keyword>
<name>A0AA41NIA5_SCICA</name>
<evidence type="ECO:0000313" key="6">
    <source>
        <dbReference type="EMBL" id="MBZ3890930.1"/>
    </source>
</evidence>
<evidence type="ECO:0000259" key="5">
    <source>
        <dbReference type="PROSITE" id="PS50835"/>
    </source>
</evidence>
<keyword evidence="2" id="KW-1064">Adaptive immunity</keyword>
<dbReference type="InterPro" id="IPR007110">
    <property type="entry name" value="Ig-like_dom"/>
</dbReference>
<dbReference type="PROSITE" id="PS50835">
    <property type="entry name" value="IG_LIKE"/>
    <property type="match status" value="1"/>
</dbReference>
<keyword evidence="4" id="KW-0732">Signal</keyword>
<dbReference type="InterPro" id="IPR050150">
    <property type="entry name" value="IgV_Light_Chain"/>
</dbReference>
<evidence type="ECO:0000256" key="3">
    <source>
        <dbReference type="ARBA" id="ARBA00043265"/>
    </source>
</evidence>
<dbReference type="GO" id="GO:0005576">
    <property type="term" value="C:extracellular region"/>
    <property type="evidence" value="ECO:0007669"/>
    <property type="project" value="UniProtKB-ARBA"/>
</dbReference>
<dbReference type="Pfam" id="PF07686">
    <property type="entry name" value="V-set"/>
    <property type="match status" value="1"/>
</dbReference>
<dbReference type="SMART" id="SM00406">
    <property type="entry name" value="IGv"/>
    <property type="match status" value="1"/>
</dbReference>
<evidence type="ECO:0000313" key="7">
    <source>
        <dbReference type="Proteomes" id="UP001166674"/>
    </source>
</evidence>
<dbReference type="InterPro" id="IPR036179">
    <property type="entry name" value="Ig-like_dom_sf"/>
</dbReference>
<reference evidence="6" key="1">
    <citation type="submission" date="2020-03" db="EMBL/GenBank/DDBJ databases">
        <title>Studies in the Genomics of Life Span.</title>
        <authorList>
            <person name="Glass D."/>
        </authorList>
    </citation>
    <scope>NUCLEOTIDE SEQUENCE</scope>
    <source>
        <strain evidence="6">SUZIE</strain>
        <tissue evidence="6">Muscle</tissue>
    </source>
</reference>
<keyword evidence="7" id="KW-1185">Reference proteome</keyword>
<dbReference type="Proteomes" id="UP001166674">
    <property type="component" value="Unassembled WGS sequence"/>
</dbReference>
<dbReference type="SUPFAM" id="SSF48726">
    <property type="entry name" value="Immunoglobulin"/>
    <property type="match status" value="2"/>
</dbReference>
<gene>
    <name evidence="6" type="ORF">SUZIE_210420</name>
</gene>
<dbReference type="GO" id="GO:0019814">
    <property type="term" value="C:immunoglobulin complex"/>
    <property type="evidence" value="ECO:0007669"/>
    <property type="project" value="UniProtKB-KW"/>
</dbReference>
<sequence length="194" mass="21583">MDMRAHALFLGFLLLCLPGARCDIFMTQSPSSLSTSPGERVSITCRASQDINNYLNWYQQKPEKAPKLRSITSLSTSPGERVSITCRASQDINNYLNWYQQKPEKAPKLLIDHTSSLESGVPTRFSGSGSGTDYTHSFSSLEPEDVATYFCQQYYSYPPTVIQAMTKTSQGSRSVRLGCPSCSSCYLHLLRALL</sequence>
<dbReference type="Gene3D" id="2.60.40.10">
    <property type="entry name" value="Immunoglobulins"/>
    <property type="match status" value="2"/>
</dbReference>
<evidence type="ECO:0000256" key="4">
    <source>
        <dbReference type="SAM" id="SignalP"/>
    </source>
</evidence>
<dbReference type="InterPro" id="IPR003599">
    <property type="entry name" value="Ig_sub"/>
</dbReference>
<feature type="chain" id="PRO_5041380130" evidence="4">
    <location>
        <begin position="23"/>
        <end position="194"/>
    </location>
</feature>
<feature type="signal peptide" evidence="4">
    <location>
        <begin position="1"/>
        <end position="22"/>
    </location>
</feature>
<feature type="domain" description="Ig-like" evidence="5">
    <location>
        <begin position="66"/>
        <end position="152"/>
    </location>
</feature>
<dbReference type="FunFam" id="2.60.40.10:FF:000212">
    <property type="entry name" value="Immunoglobulin kappa chain variable 12-38"/>
    <property type="match status" value="1"/>
</dbReference>
<evidence type="ECO:0000256" key="1">
    <source>
        <dbReference type="ARBA" id="ARBA00022859"/>
    </source>
</evidence>
<dbReference type="SMART" id="SM00409">
    <property type="entry name" value="IG"/>
    <property type="match status" value="1"/>
</dbReference>
<evidence type="ECO:0000256" key="2">
    <source>
        <dbReference type="ARBA" id="ARBA00023130"/>
    </source>
</evidence>
<protein>
    <submittedName>
        <fullName evidence="6">Ig kappa chain V-ID region 16</fullName>
    </submittedName>
</protein>
<organism evidence="6 7">
    <name type="scientific">Sciurus carolinensis</name>
    <name type="common">Eastern gray squirrel</name>
    <dbReference type="NCBI Taxonomy" id="30640"/>
    <lineage>
        <taxon>Eukaryota</taxon>
        <taxon>Metazoa</taxon>
        <taxon>Chordata</taxon>
        <taxon>Craniata</taxon>
        <taxon>Vertebrata</taxon>
        <taxon>Euteleostomi</taxon>
        <taxon>Mammalia</taxon>
        <taxon>Eutheria</taxon>
        <taxon>Euarchontoglires</taxon>
        <taxon>Glires</taxon>
        <taxon>Rodentia</taxon>
        <taxon>Sciuromorpha</taxon>
        <taxon>Sciuridae</taxon>
        <taxon>Sciurinae</taxon>
        <taxon>Sciurini</taxon>
        <taxon>Sciurus</taxon>
    </lineage>
</organism>
<dbReference type="InterPro" id="IPR013783">
    <property type="entry name" value="Ig-like_fold"/>
</dbReference>
<dbReference type="GO" id="GO:0005886">
    <property type="term" value="C:plasma membrane"/>
    <property type="evidence" value="ECO:0007669"/>
    <property type="project" value="UniProtKB-ARBA"/>
</dbReference>
<accession>A0AA41NIA5</accession>
<proteinExistence type="predicted"/>
<comment type="caution">
    <text evidence="6">The sequence shown here is derived from an EMBL/GenBank/DDBJ whole genome shotgun (WGS) entry which is preliminary data.</text>
</comment>
<dbReference type="InterPro" id="IPR013106">
    <property type="entry name" value="Ig_V-set"/>
</dbReference>